<proteinExistence type="predicted"/>
<accession>A0A7D5K7W9</accession>
<reference evidence="2 3" key="1">
    <citation type="submission" date="2020-07" db="EMBL/GenBank/DDBJ databases">
        <authorList>
            <person name="Cui H."/>
        </authorList>
    </citation>
    <scope>NUCLEOTIDE SEQUENCE [LARGE SCALE GENOMIC DNA]</scope>
    <source>
        <strain evidence="2 3">YPL8</strain>
    </source>
</reference>
<protein>
    <recommendedName>
        <fullName evidence="4">Methyl-accepting chemotaxis protein</fullName>
    </recommendedName>
</protein>
<feature type="compositionally biased region" description="Low complexity" evidence="1">
    <location>
        <begin position="14"/>
        <end position="28"/>
    </location>
</feature>
<evidence type="ECO:0000313" key="3">
    <source>
        <dbReference type="Proteomes" id="UP000509241"/>
    </source>
</evidence>
<evidence type="ECO:0000313" key="2">
    <source>
        <dbReference type="EMBL" id="QLG50323.1"/>
    </source>
</evidence>
<gene>
    <name evidence="2" type="ORF">HYG82_16475</name>
</gene>
<evidence type="ECO:0000256" key="1">
    <source>
        <dbReference type="SAM" id="MobiDB-lite"/>
    </source>
</evidence>
<dbReference type="GeneID" id="56034920"/>
<dbReference type="AlphaFoldDB" id="A0A7D5K7W9"/>
<keyword evidence="3" id="KW-1185">Reference proteome</keyword>
<name>A0A7D5K7W9_9EURY</name>
<dbReference type="KEGG" id="haly:HYG82_16475"/>
<organism evidence="2 3">
    <name type="scientific">Natrinema halophilum</name>
    <dbReference type="NCBI Taxonomy" id="1699371"/>
    <lineage>
        <taxon>Archaea</taxon>
        <taxon>Methanobacteriati</taxon>
        <taxon>Methanobacteriota</taxon>
        <taxon>Stenosarchaea group</taxon>
        <taxon>Halobacteria</taxon>
        <taxon>Halobacteriales</taxon>
        <taxon>Natrialbaceae</taxon>
        <taxon>Natrinema</taxon>
    </lineage>
</organism>
<dbReference type="EMBL" id="CP058601">
    <property type="protein sequence ID" value="QLG50323.1"/>
    <property type="molecule type" value="Genomic_DNA"/>
</dbReference>
<dbReference type="Proteomes" id="UP000509241">
    <property type="component" value="Chromosome"/>
</dbReference>
<feature type="region of interest" description="Disordered" evidence="1">
    <location>
        <begin position="1"/>
        <end position="35"/>
    </location>
</feature>
<evidence type="ECO:0008006" key="4">
    <source>
        <dbReference type="Google" id="ProtNLM"/>
    </source>
</evidence>
<sequence>MAVATDISDEAASEAETVAAAVEEQTSTLTDVSHSANDLTERATLLTDAMNRFETGDPDATDHQFRVIGDD</sequence>
<dbReference type="RefSeq" id="WP_179262713.1">
    <property type="nucleotide sequence ID" value="NZ_CP058601.1"/>
</dbReference>